<name>A0A951PP97_9CYAN</name>
<dbReference type="AlphaFoldDB" id="A0A951PP97"/>
<reference evidence="1" key="2">
    <citation type="journal article" date="2022" name="Microbiol. Resour. Announc.">
        <title>Metagenome Sequencing to Explore Phylogenomics of Terrestrial Cyanobacteria.</title>
        <authorList>
            <person name="Ward R.D."/>
            <person name="Stajich J.E."/>
            <person name="Johansen J.R."/>
            <person name="Huntemann M."/>
            <person name="Clum A."/>
            <person name="Foster B."/>
            <person name="Foster B."/>
            <person name="Roux S."/>
            <person name="Palaniappan K."/>
            <person name="Varghese N."/>
            <person name="Mukherjee S."/>
            <person name="Reddy T.B.K."/>
            <person name="Daum C."/>
            <person name="Copeland A."/>
            <person name="Chen I.A."/>
            <person name="Ivanova N.N."/>
            <person name="Kyrpides N.C."/>
            <person name="Shapiro N."/>
            <person name="Eloe-Fadrosh E.A."/>
            <person name="Pietrasiak N."/>
        </authorList>
    </citation>
    <scope>NUCLEOTIDE SEQUENCE</scope>
    <source>
        <strain evidence="1">CPER-KK1</strain>
    </source>
</reference>
<protein>
    <submittedName>
        <fullName evidence="1">Uncharacterized protein</fullName>
    </submittedName>
</protein>
<dbReference type="Proteomes" id="UP000753908">
    <property type="component" value="Unassembled WGS sequence"/>
</dbReference>
<organism evidence="1 2">
    <name type="scientific">Symplocastrum torsivum CPER-KK1</name>
    <dbReference type="NCBI Taxonomy" id="450513"/>
    <lineage>
        <taxon>Bacteria</taxon>
        <taxon>Bacillati</taxon>
        <taxon>Cyanobacteriota</taxon>
        <taxon>Cyanophyceae</taxon>
        <taxon>Oscillatoriophycideae</taxon>
        <taxon>Oscillatoriales</taxon>
        <taxon>Microcoleaceae</taxon>
        <taxon>Symplocastrum</taxon>
    </lineage>
</organism>
<comment type="caution">
    <text evidence="1">The sequence shown here is derived from an EMBL/GenBank/DDBJ whole genome shotgun (WGS) entry which is preliminary data.</text>
</comment>
<accession>A0A951PP97</accession>
<reference evidence="1" key="1">
    <citation type="submission" date="2021-05" db="EMBL/GenBank/DDBJ databases">
        <authorList>
            <person name="Pietrasiak N."/>
            <person name="Ward R."/>
            <person name="Stajich J.E."/>
            <person name="Kurbessoian T."/>
        </authorList>
    </citation>
    <scope>NUCLEOTIDE SEQUENCE</scope>
    <source>
        <strain evidence="1">CPER-KK1</strain>
    </source>
</reference>
<dbReference type="EMBL" id="JAHHIF010000024">
    <property type="protein sequence ID" value="MBW4546383.1"/>
    <property type="molecule type" value="Genomic_DNA"/>
</dbReference>
<evidence type="ECO:0000313" key="2">
    <source>
        <dbReference type="Proteomes" id="UP000753908"/>
    </source>
</evidence>
<gene>
    <name evidence="1" type="ORF">KME25_18340</name>
</gene>
<evidence type="ECO:0000313" key="1">
    <source>
        <dbReference type="EMBL" id="MBW4546383.1"/>
    </source>
</evidence>
<sequence length="78" mass="9008">MLQSLLDQASSCGCTYERDSFGNCKILPPQKTARWELQQVKDRWLLFVGGVPQANLYPEEAEAFLKRRCPRHLNREAV</sequence>
<proteinExistence type="predicted"/>